<dbReference type="EMBL" id="JBHSIS010000020">
    <property type="protein sequence ID" value="MFC4857497.1"/>
    <property type="molecule type" value="Genomic_DNA"/>
</dbReference>
<dbReference type="InterPro" id="IPR019692">
    <property type="entry name" value="CFP-6_PH"/>
</dbReference>
<feature type="transmembrane region" description="Helical" evidence="1">
    <location>
        <begin position="12"/>
        <end position="32"/>
    </location>
</feature>
<proteinExistence type="predicted"/>
<evidence type="ECO:0000313" key="4">
    <source>
        <dbReference type="Proteomes" id="UP001595859"/>
    </source>
</evidence>
<reference evidence="4" key="1">
    <citation type="journal article" date="2019" name="Int. J. Syst. Evol. Microbiol.">
        <title>The Global Catalogue of Microorganisms (GCM) 10K type strain sequencing project: providing services to taxonomists for standard genome sequencing and annotation.</title>
        <authorList>
            <consortium name="The Broad Institute Genomics Platform"/>
            <consortium name="The Broad Institute Genome Sequencing Center for Infectious Disease"/>
            <person name="Wu L."/>
            <person name="Ma J."/>
        </authorList>
    </citation>
    <scope>NUCLEOTIDE SEQUENCE [LARGE SCALE GENOMIC DNA]</scope>
    <source>
        <strain evidence="4">ZS-22-S1</strain>
    </source>
</reference>
<keyword evidence="1" id="KW-0472">Membrane</keyword>
<evidence type="ECO:0000256" key="1">
    <source>
        <dbReference type="SAM" id="Phobius"/>
    </source>
</evidence>
<keyword evidence="1" id="KW-0812">Transmembrane</keyword>
<name>A0ABV9S6Z1_9PSEU</name>
<evidence type="ECO:0000313" key="3">
    <source>
        <dbReference type="EMBL" id="MFC4857497.1"/>
    </source>
</evidence>
<protein>
    <submittedName>
        <fullName evidence="3">PH domain-containing protein</fullName>
    </submittedName>
</protein>
<dbReference type="Pfam" id="PF10756">
    <property type="entry name" value="bPH_6"/>
    <property type="match status" value="1"/>
</dbReference>
<dbReference type="Proteomes" id="UP001595859">
    <property type="component" value="Unassembled WGS sequence"/>
</dbReference>
<feature type="domain" description="Low molecular weight protein antigen 6 PH" evidence="2">
    <location>
        <begin position="64"/>
        <end position="134"/>
    </location>
</feature>
<keyword evidence="4" id="KW-1185">Reference proteome</keyword>
<evidence type="ECO:0000259" key="2">
    <source>
        <dbReference type="Pfam" id="PF10756"/>
    </source>
</evidence>
<gene>
    <name evidence="3" type="ORF">ACFPCV_28710</name>
</gene>
<comment type="caution">
    <text evidence="3">The sequence shown here is derived from an EMBL/GenBank/DDBJ whole genome shotgun (WGS) entry which is preliminary data.</text>
</comment>
<organism evidence="3 4">
    <name type="scientific">Actinophytocola glycyrrhizae</name>
    <dbReference type="NCBI Taxonomy" id="2044873"/>
    <lineage>
        <taxon>Bacteria</taxon>
        <taxon>Bacillati</taxon>
        <taxon>Actinomycetota</taxon>
        <taxon>Actinomycetes</taxon>
        <taxon>Pseudonocardiales</taxon>
        <taxon>Pseudonocardiaceae</taxon>
    </lineage>
</organism>
<feature type="transmembrane region" description="Helical" evidence="1">
    <location>
        <begin position="38"/>
        <end position="62"/>
    </location>
</feature>
<sequence length="154" mass="16932">MFQARPRKVRVLSVIGAVIFVAVFTVVAVLLRNTPTGVYFYLSDQIAMVGIGVLIACGALMFGRPRVRADLDGVEVRNMLGSRRYAWSEIESVSFPDGSAWARLELPDDEYVPVLAVQAIDGEHAVAAMRELRRLRREAEAKAEPAAQAESAQQ</sequence>
<accession>A0ABV9S6Z1</accession>
<dbReference type="RefSeq" id="WP_378059495.1">
    <property type="nucleotide sequence ID" value="NZ_JBHSIS010000020.1"/>
</dbReference>
<keyword evidence="1" id="KW-1133">Transmembrane helix</keyword>